<dbReference type="KEGG" id="ahal:FTX54_011010"/>
<feature type="domain" description="Alpha/beta hydrolase fold-3" evidence="2">
    <location>
        <begin position="94"/>
        <end position="302"/>
    </location>
</feature>
<gene>
    <name evidence="3" type="ORF">FTX54_011010</name>
</gene>
<dbReference type="SUPFAM" id="SSF53474">
    <property type="entry name" value="alpha/beta-Hydrolases"/>
    <property type="match status" value="1"/>
</dbReference>
<dbReference type="GO" id="GO:0004771">
    <property type="term" value="F:sterol ester esterase activity"/>
    <property type="evidence" value="ECO:0007669"/>
    <property type="project" value="TreeGrafter"/>
</dbReference>
<dbReference type="PANTHER" id="PTHR23025:SF4">
    <property type="entry name" value="ALPHA_BETA HYDROLASE FOLD-3 DOMAIN-CONTAINING PROTEIN"/>
    <property type="match status" value="1"/>
</dbReference>
<dbReference type="Pfam" id="PF07859">
    <property type="entry name" value="Abhydrolase_3"/>
    <property type="match status" value="1"/>
</dbReference>
<dbReference type="Gene3D" id="3.40.50.1820">
    <property type="entry name" value="alpha/beta hydrolase"/>
    <property type="match status" value="1"/>
</dbReference>
<keyword evidence="4" id="KW-1185">Reference proteome</keyword>
<organism evidence="3 4">
    <name type="scientific">Alkalicoccus halolimnae</name>
    <dbReference type="NCBI Taxonomy" id="1667239"/>
    <lineage>
        <taxon>Bacteria</taxon>
        <taxon>Bacillati</taxon>
        <taxon>Bacillota</taxon>
        <taxon>Bacilli</taxon>
        <taxon>Bacillales</taxon>
        <taxon>Bacillaceae</taxon>
        <taxon>Alkalicoccus</taxon>
    </lineage>
</organism>
<feature type="active site" evidence="1">
    <location>
        <position position="172"/>
    </location>
</feature>
<dbReference type="PROSITE" id="PS01174">
    <property type="entry name" value="LIPASE_GDXG_SER"/>
    <property type="match status" value="1"/>
</dbReference>
<dbReference type="EMBL" id="CP144914">
    <property type="protein sequence ID" value="WWD78952.1"/>
    <property type="molecule type" value="Genomic_DNA"/>
</dbReference>
<accession>A0A5C7F169</accession>
<keyword evidence="3" id="KW-0378">Hydrolase</keyword>
<dbReference type="OrthoDB" id="9815425at2"/>
<evidence type="ECO:0000313" key="4">
    <source>
        <dbReference type="Proteomes" id="UP000321816"/>
    </source>
</evidence>
<evidence type="ECO:0000313" key="3">
    <source>
        <dbReference type="EMBL" id="WWD78952.1"/>
    </source>
</evidence>
<dbReference type="GO" id="GO:0005829">
    <property type="term" value="C:cytosol"/>
    <property type="evidence" value="ECO:0007669"/>
    <property type="project" value="TreeGrafter"/>
</dbReference>
<dbReference type="GO" id="GO:0004806">
    <property type="term" value="F:triacylglycerol lipase activity"/>
    <property type="evidence" value="ECO:0007669"/>
    <property type="project" value="TreeGrafter"/>
</dbReference>
<protein>
    <submittedName>
        <fullName evidence="3">Alpha/beta hydrolase</fullName>
    </submittedName>
</protein>
<dbReference type="InterPro" id="IPR029058">
    <property type="entry name" value="AB_hydrolase_fold"/>
</dbReference>
<dbReference type="InterPro" id="IPR033140">
    <property type="entry name" value="Lipase_GDXG_put_SER_AS"/>
</dbReference>
<dbReference type="InterPro" id="IPR013094">
    <property type="entry name" value="AB_hydrolase_3"/>
</dbReference>
<dbReference type="PANTHER" id="PTHR23025">
    <property type="entry name" value="TRIACYLGLYCEROL LIPASE"/>
    <property type="match status" value="1"/>
</dbReference>
<proteinExistence type="predicted"/>
<evidence type="ECO:0000259" key="2">
    <source>
        <dbReference type="Pfam" id="PF07859"/>
    </source>
</evidence>
<evidence type="ECO:0000256" key="1">
    <source>
        <dbReference type="PROSITE-ProRule" id="PRU10038"/>
    </source>
</evidence>
<name>A0A5C7F169_9BACI</name>
<dbReference type="GO" id="GO:0019433">
    <property type="term" value="P:triglyceride catabolic process"/>
    <property type="evidence" value="ECO:0007669"/>
    <property type="project" value="TreeGrafter"/>
</dbReference>
<dbReference type="Proteomes" id="UP000321816">
    <property type="component" value="Chromosome"/>
</dbReference>
<sequence length="328" mass="36911">MKTDDTFNDRLKLKLLSFIPNRTKKNRIYAYLRKGPRLPLENIEHAREKIISLSRKNPAVTFPGSIKDKTAVNEKRHTPIRVYTPPGEGPFPVIIYMHGGGFSIGDLDMADNICRVLSSSTKSVVASVDYALAPEYKFPFALDECFEVIKWIESNSEELQVRMSNLILAGDSAGGNLAAALSLRFHEVNRPMPVYQVLLSPVLDMQTSAEEKLKNMEELVLSRRGMETFYHYYFEETADPADLSASPLFAPESVFAALPATILITAEDDPLSEEAFIYADKLRQAGVRVYHKHYKEIFHDFVTFTGVLDEAEDALAYIAAILTHEQKA</sequence>
<dbReference type="AlphaFoldDB" id="A0A5C7F169"/>
<dbReference type="RefSeq" id="WP_147804706.1">
    <property type="nucleotide sequence ID" value="NZ_CP144914.1"/>
</dbReference>
<reference evidence="3 4" key="1">
    <citation type="submission" date="2024-01" db="EMBL/GenBank/DDBJ databases">
        <title>Complete Genome Sequence of Alkalicoccus halolimnae BZ-SZ-XJ29T, a Moderately Halophilic Bacterium Isolated from a Salt Lake.</title>
        <authorList>
            <person name="Zhao B."/>
        </authorList>
    </citation>
    <scope>NUCLEOTIDE SEQUENCE [LARGE SCALE GENOMIC DNA]</scope>
    <source>
        <strain evidence="3 4">BZ-SZ-XJ29</strain>
    </source>
</reference>